<organism evidence="5 6">
    <name type="scientific">Pukyongia salina</name>
    <dbReference type="NCBI Taxonomy" id="2094025"/>
    <lineage>
        <taxon>Bacteria</taxon>
        <taxon>Pseudomonadati</taxon>
        <taxon>Bacteroidota</taxon>
        <taxon>Flavobacteriia</taxon>
        <taxon>Flavobacteriales</taxon>
        <taxon>Flavobacteriaceae</taxon>
        <taxon>Pukyongia</taxon>
    </lineage>
</organism>
<dbReference type="SUPFAM" id="SSF81901">
    <property type="entry name" value="HCP-like"/>
    <property type="match status" value="1"/>
</dbReference>
<evidence type="ECO:0000256" key="4">
    <source>
        <dbReference type="SAM" id="SignalP"/>
    </source>
</evidence>
<feature type="repeat" description="TPR" evidence="3">
    <location>
        <begin position="317"/>
        <end position="350"/>
    </location>
</feature>
<dbReference type="KEGG" id="aue:C5O00_05495"/>
<sequence length="456" mass="52211">MMKKHSYLLLVLVVLFQISGGMFAQEEEPPTDDLGNVSDAFQENFFEGLKQKGIENYELALTALRKAEMAAKGDKENIAVVRFEMGKNYAYLKQFEDAERMYNQVLESMGERLDVLEALYDVYYQQQNYNAAIPLVEKLTKYDTDYKEDLANLYHLTGQYDKALEILDELDEDWGESVLRNALRRQIYKVTGNTEGAITNLEDKIDKNPKKEQDYLNLIFLYSEQGDTKKAYETAQELLKNQPDSELVHLALYKFYLEDGEVEKALHSMEVVFSSNEIDKDSKYRVLGDFIGFANLNPGYEDRLEAIVGSFSEENSGQVYEQLGLYYLAKEQKDKALQFYEKGMAIDQDNYSLLKNTLLLQIEFKKYNEAARASTEALEIFPAQPLLYLVNGVANIELGNLDVAIESMETGIDYLIDDLKMEKDFYEQLSIAYSKKGNEAKAANFAKKASEINIAN</sequence>
<dbReference type="Pfam" id="PF09295">
    <property type="entry name" value="ChAPs"/>
    <property type="match status" value="1"/>
</dbReference>
<name>A0A2S0HVH3_9FLAO</name>
<dbReference type="GO" id="GO:0012505">
    <property type="term" value="C:endomembrane system"/>
    <property type="evidence" value="ECO:0007669"/>
    <property type="project" value="UniProtKB-ARBA"/>
</dbReference>
<dbReference type="InterPro" id="IPR015374">
    <property type="entry name" value="ChAPs"/>
</dbReference>
<keyword evidence="2 3" id="KW-0802">TPR repeat</keyword>
<evidence type="ECO:0000313" key="6">
    <source>
        <dbReference type="Proteomes" id="UP000238442"/>
    </source>
</evidence>
<dbReference type="Gene3D" id="1.25.40.10">
    <property type="entry name" value="Tetratricopeptide repeat domain"/>
    <property type="match status" value="3"/>
</dbReference>
<evidence type="ECO:0000256" key="1">
    <source>
        <dbReference type="ARBA" id="ARBA00022737"/>
    </source>
</evidence>
<dbReference type="SUPFAM" id="SSF48452">
    <property type="entry name" value="TPR-like"/>
    <property type="match status" value="1"/>
</dbReference>
<keyword evidence="6" id="KW-1185">Reference proteome</keyword>
<proteinExistence type="predicted"/>
<dbReference type="Proteomes" id="UP000238442">
    <property type="component" value="Chromosome"/>
</dbReference>
<feature type="chain" id="PRO_5015477614" evidence="4">
    <location>
        <begin position="25"/>
        <end position="456"/>
    </location>
</feature>
<evidence type="ECO:0000256" key="3">
    <source>
        <dbReference type="PROSITE-ProRule" id="PRU00339"/>
    </source>
</evidence>
<protein>
    <submittedName>
        <fullName evidence="5">Uncharacterized protein</fullName>
    </submittedName>
</protein>
<dbReference type="InterPro" id="IPR019734">
    <property type="entry name" value="TPR_rpt"/>
</dbReference>
<dbReference type="Pfam" id="PF13181">
    <property type="entry name" value="TPR_8"/>
    <property type="match status" value="1"/>
</dbReference>
<dbReference type="SMART" id="SM00028">
    <property type="entry name" value="TPR"/>
    <property type="match status" value="5"/>
</dbReference>
<dbReference type="InterPro" id="IPR011990">
    <property type="entry name" value="TPR-like_helical_dom_sf"/>
</dbReference>
<evidence type="ECO:0000313" key="5">
    <source>
        <dbReference type="EMBL" id="AVI50652.1"/>
    </source>
</evidence>
<evidence type="ECO:0000256" key="2">
    <source>
        <dbReference type="ARBA" id="ARBA00022803"/>
    </source>
</evidence>
<dbReference type="PROSITE" id="PS50005">
    <property type="entry name" value="TPR"/>
    <property type="match status" value="1"/>
</dbReference>
<dbReference type="GO" id="GO:0005737">
    <property type="term" value="C:cytoplasm"/>
    <property type="evidence" value="ECO:0007669"/>
    <property type="project" value="UniProtKB-ARBA"/>
</dbReference>
<dbReference type="InterPro" id="IPR051012">
    <property type="entry name" value="CellSynth/LPSAsmb/PSIAsmb"/>
</dbReference>
<dbReference type="PANTHER" id="PTHR45586">
    <property type="entry name" value="TPR REPEAT-CONTAINING PROTEIN PA4667"/>
    <property type="match status" value="1"/>
</dbReference>
<reference evidence="5 6" key="1">
    <citation type="submission" date="2018-02" db="EMBL/GenBank/DDBJ databases">
        <title>Genomic analysis of the strain RR4-38 isolated from a seawater recirculating aquaculture system.</title>
        <authorList>
            <person name="Kim Y.-S."/>
            <person name="Jang Y.H."/>
            <person name="Kim K.-H."/>
        </authorList>
    </citation>
    <scope>NUCLEOTIDE SEQUENCE [LARGE SCALE GENOMIC DNA]</scope>
    <source>
        <strain evidence="5 6">RR4-38</strain>
    </source>
</reference>
<gene>
    <name evidence="5" type="ORF">C5O00_05495</name>
</gene>
<dbReference type="GO" id="GO:0032991">
    <property type="term" value="C:protein-containing complex"/>
    <property type="evidence" value="ECO:0007669"/>
    <property type="project" value="UniProtKB-ARBA"/>
</dbReference>
<keyword evidence="4" id="KW-0732">Signal</keyword>
<keyword evidence="1" id="KW-0677">Repeat</keyword>
<dbReference type="EMBL" id="CP027062">
    <property type="protein sequence ID" value="AVI50652.1"/>
    <property type="molecule type" value="Genomic_DNA"/>
</dbReference>
<accession>A0A2S0HVH3</accession>
<dbReference type="AlphaFoldDB" id="A0A2S0HVH3"/>
<dbReference type="PANTHER" id="PTHR45586:SF1">
    <property type="entry name" value="LIPOPOLYSACCHARIDE ASSEMBLY PROTEIN B"/>
    <property type="match status" value="1"/>
</dbReference>
<feature type="signal peptide" evidence="4">
    <location>
        <begin position="1"/>
        <end position="24"/>
    </location>
</feature>
<dbReference type="GO" id="GO:0016192">
    <property type="term" value="P:vesicle-mediated transport"/>
    <property type="evidence" value="ECO:0007669"/>
    <property type="project" value="UniProtKB-ARBA"/>
</dbReference>